<dbReference type="HAMAP" id="MF_01458">
    <property type="entry name" value="FtsH"/>
    <property type="match status" value="1"/>
</dbReference>
<dbReference type="InterPro" id="IPR005936">
    <property type="entry name" value="FtsH"/>
</dbReference>
<keyword evidence="14" id="KW-1185">Reference proteome</keyword>
<feature type="region of interest" description="Disordered" evidence="11">
    <location>
        <begin position="897"/>
        <end position="941"/>
    </location>
</feature>
<evidence type="ECO:0000256" key="1">
    <source>
        <dbReference type="ARBA" id="ARBA00001947"/>
    </source>
</evidence>
<organism evidence="13 14">
    <name type="scientific">Phyllosticta paracitricarpa</name>
    <dbReference type="NCBI Taxonomy" id="2016321"/>
    <lineage>
        <taxon>Eukaryota</taxon>
        <taxon>Fungi</taxon>
        <taxon>Dikarya</taxon>
        <taxon>Ascomycota</taxon>
        <taxon>Pezizomycotina</taxon>
        <taxon>Dothideomycetes</taxon>
        <taxon>Dothideomycetes incertae sedis</taxon>
        <taxon>Botryosphaeriales</taxon>
        <taxon>Phyllostictaceae</taxon>
        <taxon>Phyllosticta</taxon>
    </lineage>
</organism>
<evidence type="ECO:0000256" key="10">
    <source>
        <dbReference type="ARBA" id="ARBA00023049"/>
    </source>
</evidence>
<dbReference type="SUPFAM" id="SSF140990">
    <property type="entry name" value="FtsH protease domain-like"/>
    <property type="match status" value="1"/>
</dbReference>
<keyword evidence="4" id="KW-0645">Protease</keyword>
<dbReference type="EMBL" id="JBBPBF010000002">
    <property type="protein sequence ID" value="KAK7615045.1"/>
    <property type="molecule type" value="Genomic_DNA"/>
</dbReference>
<dbReference type="Pfam" id="PF01434">
    <property type="entry name" value="Peptidase_M41"/>
    <property type="match status" value="1"/>
</dbReference>
<evidence type="ECO:0000313" key="14">
    <source>
        <dbReference type="Proteomes" id="UP001367316"/>
    </source>
</evidence>
<dbReference type="Pfam" id="PF00004">
    <property type="entry name" value="AAA"/>
    <property type="match status" value="1"/>
</dbReference>
<evidence type="ECO:0000256" key="2">
    <source>
        <dbReference type="ARBA" id="ARBA00010044"/>
    </source>
</evidence>
<evidence type="ECO:0000256" key="9">
    <source>
        <dbReference type="ARBA" id="ARBA00022840"/>
    </source>
</evidence>
<gene>
    <name evidence="13" type="ORF">JOL62DRAFT_553158</name>
</gene>
<dbReference type="PANTHER" id="PTHR43655">
    <property type="entry name" value="ATP-DEPENDENT PROTEASE"/>
    <property type="match status" value="1"/>
</dbReference>
<keyword evidence="10" id="KW-0482">Metalloprotease</keyword>
<dbReference type="InterPro" id="IPR027417">
    <property type="entry name" value="P-loop_NTPase"/>
</dbReference>
<keyword evidence="5" id="KW-0479">Metal-binding</keyword>
<evidence type="ECO:0000256" key="7">
    <source>
        <dbReference type="ARBA" id="ARBA00022801"/>
    </source>
</evidence>
<feature type="region of interest" description="Disordered" evidence="11">
    <location>
        <begin position="43"/>
        <end position="102"/>
    </location>
</feature>
<dbReference type="InterPro" id="IPR041569">
    <property type="entry name" value="AAA_lid_3"/>
</dbReference>
<dbReference type="Gene3D" id="1.20.58.760">
    <property type="entry name" value="Peptidase M41"/>
    <property type="match status" value="1"/>
</dbReference>
<dbReference type="Proteomes" id="UP001367316">
    <property type="component" value="Unassembled WGS sequence"/>
</dbReference>
<evidence type="ECO:0000256" key="11">
    <source>
        <dbReference type="SAM" id="MobiDB-lite"/>
    </source>
</evidence>
<reference evidence="13 14" key="1">
    <citation type="submission" date="2024-04" db="EMBL/GenBank/DDBJ databases">
        <title>Phyllosticta paracitricarpa is synonymous to the EU quarantine fungus P. citricarpa based on phylogenomic analyses.</title>
        <authorList>
            <consortium name="Lawrence Berkeley National Laboratory"/>
            <person name="Van ingen-buijs V.A."/>
            <person name="Van westerhoven A.C."/>
            <person name="Haridas S."/>
            <person name="Skiadas P."/>
            <person name="Martin F."/>
            <person name="Groenewald J.Z."/>
            <person name="Crous P.W."/>
            <person name="Seidl M.F."/>
        </authorList>
    </citation>
    <scope>NUCLEOTIDE SEQUENCE [LARGE SCALE GENOMIC DNA]</scope>
    <source>
        <strain evidence="13 14">CBS 141358</strain>
    </source>
</reference>
<evidence type="ECO:0000259" key="12">
    <source>
        <dbReference type="SMART" id="SM00382"/>
    </source>
</evidence>
<comment type="caution">
    <text evidence="13">The sequence shown here is derived from an EMBL/GenBank/DDBJ whole genome shotgun (WGS) entry which is preliminary data.</text>
</comment>
<evidence type="ECO:0000256" key="6">
    <source>
        <dbReference type="ARBA" id="ARBA00022741"/>
    </source>
</evidence>
<keyword evidence="6" id="KW-0547">Nucleotide-binding</keyword>
<comment type="similarity">
    <text evidence="3">In the N-terminal section; belongs to the AAA ATPase family.</text>
</comment>
<keyword evidence="8" id="KW-0862">Zinc</keyword>
<feature type="compositionally biased region" description="Polar residues" evidence="11">
    <location>
        <begin position="239"/>
        <end position="251"/>
    </location>
</feature>
<dbReference type="SMART" id="SM00382">
    <property type="entry name" value="AAA"/>
    <property type="match status" value="1"/>
</dbReference>
<name>A0ABR1NIR1_9PEZI</name>
<dbReference type="InterPro" id="IPR003593">
    <property type="entry name" value="AAA+_ATPase"/>
</dbReference>
<keyword evidence="7" id="KW-0378">Hydrolase</keyword>
<dbReference type="Gene3D" id="1.10.8.60">
    <property type="match status" value="1"/>
</dbReference>
<dbReference type="SUPFAM" id="SSF52540">
    <property type="entry name" value="P-loop containing nucleoside triphosphate hydrolases"/>
    <property type="match status" value="1"/>
</dbReference>
<evidence type="ECO:0000256" key="5">
    <source>
        <dbReference type="ARBA" id="ARBA00022723"/>
    </source>
</evidence>
<dbReference type="PANTHER" id="PTHR43655:SF2">
    <property type="entry name" value="AFG3 LIKE MATRIX AAA PEPTIDASE SUBUNIT 2, ISOFORM A"/>
    <property type="match status" value="1"/>
</dbReference>
<evidence type="ECO:0000313" key="13">
    <source>
        <dbReference type="EMBL" id="KAK7615045.1"/>
    </source>
</evidence>
<comment type="similarity">
    <text evidence="2">In the C-terminal section; belongs to the peptidase M41 family.</text>
</comment>
<feature type="compositionally biased region" description="Pro residues" evidence="11">
    <location>
        <begin position="932"/>
        <end position="941"/>
    </location>
</feature>
<comment type="cofactor">
    <cofactor evidence="1">
        <name>Zn(2+)</name>
        <dbReference type="ChEBI" id="CHEBI:29105"/>
    </cofactor>
</comment>
<feature type="compositionally biased region" description="Polar residues" evidence="11">
    <location>
        <begin position="198"/>
        <end position="209"/>
    </location>
</feature>
<dbReference type="InterPro" id="IPR037219">
    <property type="entry name" value="Peptidase_M41-like"/>
</dbReference>
<dbReference type="Pfam" id="PF17862">
    <property type="entry name" value="AAA_lid_3"/>
    <property type="match status" value="1"/>
</dbReference>
<evidence type="ECO:0000256" key="8">
    <source>
        <dbReference type="ARBA" id="ARBA00022833"/>
    </source>
</evidence>
<sequence length="941" mass="103711">MTTLALRSGHLARLSRSNINLASRISLRPLLPNSPLPWQAYAHQRTRRYASQRPKPPNDPKGSRNSGGNARQQDGQVANNGQGGKPPNFNQNPTPDGENKGDIVKLSKSDLERLQLLIAYVPGFVRKDFEQQIEIWKVEGIHKDIHHTLCSSKKPSLVDLTKFIPAMLNDVVAMQEKTEKAQKAQNDQDQMKKEPSQEDNASQQGKSGHNQPQNNSRQQNQPEQDQPEQNQPKKDDPNQQKSDQGGPHQQTGENPGPDGKDGKKGEQQGKDKKTDFTTAVSLDLGTTLTSLFLTYMFIRFLSPGEASQEISFQEFSSTFLERGLVEKIVVMGHSKAKVYLKRDAVQSMYPDSPAVNPNFHYYFTIGSVDVFEMKLEAVQDRLDIPTSERIPVSYNDEVPWAATILSFGPTILFVGALLYLGRRAGGGGGGSGGVFGMGRSRAKRFNHETDIKVKFADVAGMDEAKQEIMEFVSFLKNPGVYQRLGAKIPRGAILSGPPGTGKTLLAKATAGESAVPFFSVSGSEFMEMFVGVGPSRVRDLFSTARKNTPCIIFIDEIDAIGKSRSKNSMGGGDSERESTLNQILTEMDGFNTSEQVVVLAGTNRPDVLDKALMRPGRFDRHIAIDAPTMEGRKQIFAVHLKRIATREDIEFLTGRLAALTPGFAGADIANCVNEAALIAARYSADSVEMKHFEHAIDRVIGGLEKKSMVLSPNDKKTVAYHEAGHAICGWYFKHADPLLKVSIIPRGSGALGYAQYLPSSDTYLMTMNQLIDRMAMALGGRVSEELHFETVTSGASDDFNKVTRMASAMVTKWGMSRKIGYLHYEDDPSSQLHKPFSEETARNIDSEVRRIVEEAYEQCRNLLSARKKEIGLVAEELLRKEMLTRDDLERLLGKRPFEDPKDFTKYFGAEHSLPGEDGVPPTSLGKEDGGAPPTPPGTPPA</sequence>
<dbReference type="PROSITE" id="PS00674">
    <property type="entry name" value="AAA"/>
    <property type="match status" value="1"/>
</dbReference>
<feature type="domain" description="AAA+ ATPase" evidence="12">
    <location>
        <begin position="488"/>
        <end position="628"/>
    </location>
</feature>
<dbReference type="InterPro" id="IPR000642">
    <property type="entry name" value="Peptidase_M41"/>
</dbReference>
<feature type="compositionally biased region" description="Basic and acidic residues" evidence="11">
    <location>
        <begin position="258"/>
        <end position="273"/>
    </location>
</feature>
<dbReference type="CDD" id="cd19501">
    <property type="entry name" value="RecA-like_FtsH"/>
    <property type="match status" value="1"/>
</dbReference>
<evidence type="ECO:0000256" key="4">
    <source>
        <dbReference type="ARBA" id="ARBA00022670"/>
    </source>
</evidence>
<proteinExistence type="inferred from homology"/>
<protein>
    <submittedName>
        <fullName evidence="13">Peptidase family M41-domain-containing protein</fullName>
    </submittedName>
</protein>
<feature type="region of interest" description="Disordered" evidence="11">
    <location>
        <begin position="177"/>
        <end position="273"/>
    </location>
</feature>
<feature type="compositionally biased region" description="Low complexity" evidence="11">
    <location>
        <begin position="210"/>
        <end position="230"/>
    </location>
</feature>
<dbReference type="NCBIfam" id="TIGR01241">
    <property type="entry name" value="FtsH_fam"/>
    <property type="match status" value="1"/>
</dbReference>
<feature type="compositionally biased region" description="Polar residues" evidence="11">
    <location>
        <begin position="63"/>
        <end position="80"/>
    </location>
</feature>
<dbReference type="Gene3D" id="3.40.1690.20">
    <property type="match status" value="1"/>
</dbReference>
<dbReference type="InterPro" id="IPR003960">
    <property type="entry name" value="ATPase_AAA_CS"/>
</dbReference>
<dbReference type="InterPro" id="IPR003959">
    <property type="entry name" value="ATPase_AAA_core"/>
</dbReference>
<keyword evidence="9" id="KW-0067">ATP-binding</keyword>
<evidence type="ECO:0000256" key="3">
    <source>
        <dbReference type="ARBA" id="ARBA00010550"/>
    </source>
</evidence>
<accession>A0ABR1NIR1</accession>
<dbReference type="InterPro" id="IPR050928">
    <property type="entry name" value="ATP-dep_Zn_Metalloprotease"/>
</dbReference>
<dbReference type="Gene3D" id="3.40.50.300">
    <property type="entry name" value="P-loop containing nucleotide triphosphate hydrolases"/>
    <property type="match status" value="1"/>
</dbReference>